<sequence length="165" mass="18346">MSELSIRPVGPGDRSALERLWPLFQHDLSEFTGALPDARGRFRRERLDLALSDPGWCAYLFRLGEVPTGFALVRALDEEERVLSSFFLLRPVRGRGHGLAAAARVLRAHPGRWAVYYQEANRAAAAFWPRVAAEVGAPGWEVGERPVPGRPDLPPDRVVRLRVGG</sequence>
<evidence type="ECO:0000313" key="3">
    <source>
        <dbReference type="Proteomes" id="UP000676079"/>
    </source>
</evidence>
<protein>
    <submittedName>
        <fullName evidence="2">GNAT family N-acetyltransferase</fullName>
    </submittedName>
</protein>
<gene>
    <name evidence="2" type="ORF">KGD84_20680</name>
</gene>
<name>A0ABX8BF60_9ACTN</name>
<evidence type="ECO:0000313" key="2">
    <source>
        <dbReference type="EMBL" id="QUX20880.1"/>
    </source>
</evidence>
<keyword evidence="3" id="KW-1185">Reference proteome</keyword>
<proteinExistence type="predicted"/>
<dbReference type="Proteomes" id="UP000676079">
    <property type="component" value="Chromosome"/>
</dbReference>
<evidence type="ECO:0000259" key="1">
    <source>
        <dbReference type="PROSITE" id="PS51186"/>
    </source>
</evidence>
<organism evidence="2 3">
    <name type="scientific">Nocardiopsis changdeensis</name>
    <dbReference type="NCBI Taxonomy" id="2831969"/>
    <lineage>
        <taxon>Bacteria</taxon>
        <taxon>Bacillati</taxon>
        <taxon>Actinomycetota</taxon>
        <taxon>Actinomycetes</taxon>
        <taxon>Streptosporangiales</taxon>
        <taxon>Nocardiopsidaceae</taxon>
        <taxon>Nocardiopsis</taxon>
    </lineage>
</organism>
<dbReference type="InterPro" id="IPR000182">
    <property type="entry name" value="GNAT_dom"/>
</dbReference>
<accession>A0ABX8BF60</accession>
<dbReference type="PROSITE" id="PS51186">
    <property type="entry name" value="GNAT"/>
    <property type="match status" value="1"/>
</dbReference>
<dbReference type="Gene3D" id="3.40.630.30">
    <property type="match status" value="1"/>
</dbReference>
<dbReference type="EMBL" id="CP074133">
    <property type="protein sequence ID" value="QUX20880.1"/>
    <property type="molecule type" value="Genomic_DNA"/>
</dbReference>
<feature type="domain" description="N-acetyltransferase" evidence="1">
    <location>
        <begin position="4"/>
        <end position="164"/>
    </location>
</feature>
<dbReference type="RefSeq" id="WP_220562077.1">
    <property type="nucleotide sequence ID" value="NZ_CP074133.1"/>
</dbReference>
<dbReference type="InterPro" id="IPR016181">
    <property type="entry name" value="Acyl_CoA_acyltransferase"/>
</dbReference>
<dbReference type="SUPFAM" id="SSF55729">
    <property type="entry name" value="Acyl-CoA N-acyltransferases (Nat)"/>
    <property type="match status" value="1"/>
</dbReference>
<reference evidence="2 3" key="1">
    <citation type="submission" date="2021-05" db="EMBL/GenBank/DDBJ databases">
        <title>Direct Submission.</title>
        <authorList>
            <person name="Li K."/>
            <person name="Gao J."/>
        </authorList>
    </citation>
    <scope>NUCLEOTIDE SEQUENCE [LARGE SCALE GENOMIC DNA]</scope>
    <source>
        <strain evidence="2 3">Mg02</strain>
    </source>
</reference>